<dbReference type="Gramene" id="ERM98401">
    <property type="protein sequence ID" value="ERM98401"/>
    <property type="gene ID" value="AMTR_s00072p00080450"/>
</dbReference>
<feature type="compositionally biased region" description="Acidic residues" evidence="1">
    <location>
        <begin position="1"/>
        <end position="19"/>
    </location>
</feature>
<dbReference type="AlphaFoldDB" id="W1NPA0"/>
<evidence type="ECO:0000313" key="3">
    <source>
        <dbReference type="Proteomes" id="UP000017836"/>
    </source>
</evidence>
<protein>
    <submittedName>
        <fullName evidence="2">Uncharacterized protein</fullName>
    </submittedName>
</protein>
<reference evidence="3" key="1">
    <citation type="journal article" date="2013" name="Science">
        <title>The Amborella genome and the evolution of flowering plants.</title>
        <authorList>
            <consortium name="Amborella Genome Project"/>
        </authorList>
    </citation>
    <scope>NUCLEOTIDE SEQUENCE [LARGE SCALE GENOMIC DNA]</scope>
</reference>
<organism evidence="2 3">
    <name type="scientific">Amborella trichopoda</name>
    <dbReference type="NCBI Taxonomy" id="13333"/>
    <lineage>
        <taxon>Eukaryota</taxon>
        <taxon>Viridiplantae</taxon>
        <taxon>Streptophyta</taxon>
        <taxon>Embryophyta</taxon>
        <taxon>Tracheophyta</taxon>
        <taxon>Spermatophyta</taxon>
        <taxon>Magnoliopsida</taxon>
        <taxon>Amborellales</taxon>
        <taxon>Amborellaceae</taxon>
        <taxon>Amborella</taxon>
    </lineage>
</organism>
<accession>W1NPA0</accession>
<sequence length="61" mass="7034">MRDIDINYDEVPDDDEDVPEMSLQTSASRRVPRNEVARPKKMRAINDSLDNMVYNLGENHG</sequence>
<name>W1NPA0_AMBTC</name>
<proteinExistence type="predicted"/>
<evidence type="ECO:0000256" key="1">
    <source>
        <dbReference type="SAM" id="MobiDB-lite"/>
    </source>
</evidence>
<gene>
    <name evidence="2" type="ORF">AMTR_s00072p00080450</name>
</gene>
<evidence type="ECO:0000313" key="2">
    <source>
        <dbReference type="EMBL" id="ERM98401.1"/>
    </source>
</evidence>
<dbReference type="EMBL" id="KI395332">
    <property type="protein sequence ID" value="ERM98401.1"/>
    <property type="molecule type" value="Genomic_DNA"/>
</dbReference>
<dbReference type="HOGENOM" id="CLU_2925680_0_0_1"/>
<keyword evidence="3" id="KW-1185">Reference proteome</keyword>
<dbReference type="Proteomes" id="UP000017836">
    <property type="component" value="Unassembled WGS sequence"/>
</dbReference>
<feature type="region of interest" description="Disordered" evidence="1">
    <location>
        <begin position="1"/>
        <end position="35"/>
    </location>
</feature>